<dbReference type="Gene3D" id="3.20.190.10">
    <property type="entry name" value="MutM-like, N-terminal"/>
    <property type="match status" value="1"/>
</dbReference>
<dbReference type="Gene3D" id="1.10.8.50">
    <property type="match status" value="1"/>
</dbReference>
<sequence>MPEGDTVFRAAHRLRTALEGKVLTETDFRVPRFATADFTGCTVDEVVSRGKHLLVRVGDVSIHSHLKMEGEWHVYPRGTRWRKPGYKARIVLGTEDVQAVGFELGIVEVLARDREDDAVGHLGPDLLGPDWDPERAAANLTRDPDRPIGVALLDQRIMAGVGNVYRSELCFLRGVDPWTPVAQAGDPAAWVDLAHRLLVANRDRTTRITTGDRRPGRNLWVYGRRGKPCRRCQTPIRFGEIGTATDPERVVYRCPRCQPRPEGSPA</sequence>
<evidence type="ECO:0000256" key="8">
    <source>
        <dbReference type="ARBA" id="ARBA00023125"/>
    </source>
</evidence>
<dbReference type="PATRIC" id="fig|1441730.3.peg.1534"/>
<evidence type="ECO:0000256" key="7">
    <source>
        <dbReference type="ARBA" id="ARBA00022833"/>
    </source>
</evidence>
<dbReference type="Pfam" id="PF06831">
    <property type="entry name" value="H2TH"/>
    <property type="match status" value="1"/>
</dbReference>
<keyword evidence="10" id="KW-0456">Lyase</keyword>
<organism evidence="16 17">
    <name type="scientific">Rhodococcus pyridinivorans KG-16</name>
    <dbReference type="NCBI Taxonomy" id="1441730"/>
    <lineage>
        <taxon>Bacteria</taxon>
        <taxon>Bacillati</taxon>
        <taxon>Actinomycetota</taxon>
        <taxon>Actinomycetes</taxon>
        <taxon>Mycobacteriales</taxon>
        <taxon>Nocardiaceae</taxon>
        <taxon>Rhodococcus</taxon>
    </lineage>
</organism>
<evidence type="ECO:0000313" key="17">
    <source>
        <dbReference type="Proteomes" id="UP000053060"/>
    </source>
</evidence>
<keyword evidence="8" id="KW-0238">DNA-binding</keyword>
<evidence type="ECO:0000256" key="1">
    <source>
        <dbReference type="ARBA" id="ARBA00009409"/>
    </source>
</evidence>
<dbReference type="GO" id="GO:0008270">
    <property type="term" value="F:zinc ion binding"/>
    <property type="evidence" value="ECO:0007669"/>
    <property type="project" value="UniProtKB-KW"/>
</dbReference>
<reference evidence="17" key="1">
    <citation type="submission" date="2015-01" db="EMBL/GenBank/DDBJ databases">
        <title>Draft genome sequence of Rhodococcus pyridinivorans strain KG-16, a hydrocarbon-degrading bacterium.</title>
        <authorList>
            <person name="Aggarwal R.K."/>
            <person name="Dawar C."/>
        </authorList>
    </citation>
    <scope>NUCLEOTIDE SEQUENCE [LARGE SCALE GENOMIC DNA]</scope>
    <source>
        <strain evidence="17">KG-16</strain>
    </source>
</reference>
<dbReference type="InterPro" id="IPR015886">
    <property type="entry name" value="H2TH_FPG"/>
</dbReference>
<dbReference type="InterPro" id="IPR010979">
    <property type="entry name" value="Ribosomal_uS13-like_H2TH"/>
</dbReference>
<evidence type="ECO:0000259" key="14">
    <source>
        <dbReference type="PROSITE" id="PS51066"/>
    </source>
</evidence>
<keyword evidence="6" id="KW-0378">Hydrolase</keyword>
<dbReference type="EMBL" id="AZXY01000003">
    <property type="protein sequence ID" value="KSZ59161.1"/>
    <property type="molecule type" value="Genomic_DNA"/>
</dbReference>
<dbReference type="AlphaFoldDB" id="A0A0V9UMD2"/>
<comment type="similarity">
    <text evidence="1">Belongs to the FPG family.</text>
</comment>
<evidence type="ECO:0000256" key="6">
    <source>
        <dbReference type="ARBA" id="ARBA00022801"/>
    </source>
</evidence>
<proteinExistence type="inferred from homology"/>
<reference evidence="16 17" key="2">
    <citation type="journal article" date="2016" name="Genome Announc.">
        <title>Draft Genome Sequence of a Versatile Hydrocarbon-Degrading Bacterium, Rhodococcus pyridinivorans Strain KG-16, Collected from Oil Fields in India.</title>
        <authorList>
            <person name="Aggarwal R.K."/>
            <person name="Dawar C."/>
            <person name="Phanindranath R."/>
            <person name="Mutnuri L."/>
            <person name="Dayal A.M."/>
        </authorList>
    </citation>
    <scope>NUCLEOTIDE SEQUENCE [LARGE SCALE GENOMIC DNA]</scope>
    <source>
        <strain evidence="16 17">KG-16</strain>
    </source>
</reference>
<keyword evidence="12" id="KW-0326">Glycosidase</keyword>
<feature type="domain" description="Formamidopyrimidine-DNA glycosylase catalytic" evidence="15">
    <location>
        <begin position="2"/>
        <end position="101"/>
    </location>
</feature>
<keyword evidence="11" id="KW-0511">Multifunctional enzyme</keyword>
<dbReference type="InterPro" id="IPR044090">
    <property type="entry name" value="Nei2_N"/>
</dbReference>
<dbReference type="SMART" id="SM01232">
    <property type="entry name" value="H2TH"/>
    <property type="match status" value="1"/>
</dbReference>
<dbReference type="SUPFAM" id="SSF81624">
    <property type="entry name" value="N-terminal domain of MutM-like DNA repair proteins"/>
    <property type="match status" value="1"/>
</dbReference>
<dbReference type="CDD" id="cd08971">
    <property type="entry name" value="AcNei2_N"/>
    <property type="match status" value="1"/>
</dbReference>
<evidence type="ECO:0000256" key="3">
    <source>
        <dbReference type="ARBA" id="ARBA00022723"/>
    </source>
</evidence>
<keyword evidence="9" id="KW-0234">DNA repair</keyword>
<dbReference type="PROSITE" id="PS51066">
    <property type="entry name" value="ZF_FPG_2"/>
    <property type="match status" value="1"/>
</dbReference>
<dbReference type="EC" id="4.2.99.18" evidence="2"/>
<dbReference type="Proteomes" id="UP000053060">
    <property type="component" value="Unassembled WGS sequence"/>
</dbReference>
<evidence type="ECO:0000256" key="5">
    <source>
        <dbReference type="ARBA" id="ARBA00022771"/>
    </source>
</evidence>
<dbReference type="InterPro" id="IPR035937">
    <property type="entry name" value="FPG_N"/>
</dbReference>
<dbReference type="GO" id="GO:0006284">
    <property type="term" value="P:base-excision repair"/>
    <property type="evidence" value="ECO:0007669"/>
    <property type="project" value="InterPro"/>
</dbReference>
<keyword evidence="7" id="KW-0862">Zinc</keyword>
<dbReference type="SUPFAM" id="SSF57716">
    <property type="entry name" value="Glucocorticoid receptor-like (DNA-binding domain)"/>
    <property type="match status" value="1"/>
</dbReference>
<comment type="caution">
    <text evidence="16">The sequence shown here is derived from an EMBL/GenBank/DDBJ whole genome shotgun (WGS) entry which is preliminary data.</text>
</comment>
<dbReference type="SMART" id="SM00898">
    <property type="entry name" value="Fapy_DNA_glyco"/>
    <property type="match status" value="1"/>
</dbReference>
<evidence type="ECO:0000256" key="11">
    <source>
        <dbReference type="ARBA" id="ARBA00023268"/>
    </source>
</evidence>
<dbReference type="GO" id="GO:0003684">
    <property type="term" value="F:damaged DNA binding"/>
    <property type="evidence" value="ECO:0007669"/>
    <property type="project" value="InterPro"/>
</dbReference>
<dbReference type="PROSITE" id="PS51068">
    <property type="entry name" value="FPG_CAT"/>
    <property type="match status" value="1"/>
</dbReference>
<dbReference type="SUPFAM" id="SSF46946">
    <property type="entry name" value="S13-like H2TH domain"/>
    <property type="match status" value="1"/>
</dbReference>
<dbReference type="RefSeq" id="WP_060651296.1">
    <property type="nucleotide sequence ID" value="NZ_AZXY01000003.1"/>
</dbReference>
<gene>
    <name evidence="16" type="ORF">Z045_07300</name>
</gene>
<feature type="domain" description="FPG-type" evidence="14">
    <location>
        <begin position="220"/>
        <end position="259"/>
    </location>
</feature>
<evidence type="ECO:0000256" key="4">
    <source>
        <dbReference type="ARBA" id="ARBA00022763"/>
    </source>
</evidence>
<evidence type="ECO:0000256" key="9">
    <source>
        <dbReference type="ARBA" id="ARBA00023204"/>
    </source>
</evidence>
<keyword evidence="4" id="KW-0227">DNA damage</keyword>
<keyword evidence="5 13" id="KW-0863">Zinc-finger</keyword>
<evidence type="ECO:0000256" key="12">
    <source>
        <dbReference type="ARBA" id="ARBA00023295"/>
    </source>
</evidence>
<evidence type="ECO:0000256" key="10">
    <source>
        <dbReference type="ARBA" id="ARBA00023239"/>
    </source>
</evidence>
<protein>
    <recommendedName>
        <fullName evidence="2">DNA-(apurinic or apyrimidinic site) lyase</fullName>
        <ecNumber evidence="2">4.2.99.18</ecNumber>
    </recommendedName>
</protein>
<dbReference type="PANTHER" id="PTHR42697:SF1">
    <property type="entry name" value="ENDONUCLEASE 8"/>
    <property type="match status" value="1"/>
</dbReference>
<evidence type="ECO:0000256" key="13">
    <source>
        <dbReference type="PROSITE-ProRule" id="PRU00391"/>
    </source>
</evidence>
<dbReference type="InterPro" id="IPR000214">
    <property type="entry name" value="Znf_DNA_glyclase/AP_lyase"/>
</dbReference>
<evidence type="ECO:0000313" key="16">
    <source>
        <dbReference type="EMBL" id="KSZ59161.1"/>
    </source>
</evidence>
<dbReference type="InterPro" id="IPR012319">
    <property type="entry name" value="FPG_cat"/>
</dbReference>
<keyword evidence="3" id="KW-0479">Metal-binding</keyword>
<dbReference type="GO" id="GO:0140078">
    <property type="term" value="F:class I DNA-(apurinic or apyrimidinic site) endonuclease activity"/>
    <property type="evidence" value="ECO:0007669"/>
    <property type="project" value="UniProtKB-EC"/>
</dbReference>
<dbReference type="Pfam" id="PF01149">
    <property type="entry name" value="Fapy_DNA_glyco"/>
    <property type="match status" value="1"/>
</dbReference>
<evidence type="ECO:0000256" key="2">
    <source>
        <dbReference type="ARBA" id="ARBA00012720"/>
    </source>
</evidence>
<name>A0A0V9UMD2_9NOCA</name>
<evidence type="ECO:0000259" key="15">
    <source>
        <dbReference type="PROSITE" id="PS51068"/>
    </source>
</evidence>
<dbReference type="PANTHER" id="PTHR42697">
    <property type="entry name" value="ENDONUCLEASE 8"/>
    <property type="match status" value="1"/>
</dbReference>
<accession>A0A0V9UMD2</accession>
<dbReference type="GO" id="GO:0000703">
    <property type="term" value="F:oxidized pyrimidine nucleobase lesion DNA N-glycosylase activity"/>
    <property type="evidence" value="ECO:0007669"/>
    <property type="project" value="TreeGrafter"/>
</dbReference>